<organism evidence="5 6">
    <name type="scientific">Longimycelium tulufanense</name>
    <dbReference type="NCBI Taxonomy" id="907463"/>
    <lineage>
        <taxon>Bacteria</taxon>
        <taxon>Bacillati</taxon>
        <taxon>Actinomycetota</taxon>
        <taxon>Actinomycetes</taxon>
        <taxon>Pseudonocardiales</taxon>
        <taxon>Pseudonocardiaceae</taxon>
        <taxon>Longimycelium</taxon>
    </lineage>
</organism>
<evidence type="ECO:0000259" key="4">
    <source>
        <dbReference type="Pfam" id="PF01156"/>
    </source>
</evidence>
<dbReference type="PANTHER" id="PTHR12304:SF4">
    <property type="entry name" value="URIDINE NUCLEOSIDASE"/>
    <property type="match status" value="1"/>
</dbReference>
<keyword evidence="6" id="KW-1185">Reference proteome</keyword>
<dbReference type="InterPro" id="IPR036452">
    <property type="entry name" value="Ribo_hydro-like"/>
</dbReference>
<dbReference type="PANTHER" id="PTHR12304">
    <property type="entry name" value="INOSINE-URIDINE PREFERRING NUCLEOSIDE HYDROLASE"/>
    <property type="match status" value="1"/>
</dbReference>
<evidence type="ECO:0000313" key="6">
    <source>
        <dbReference type="Proteomes" id="UP000637578"/>
    </source>
</evidence>
<dbReference type="InterPro" id="IPR001910">
    <property type="entry name" value="Inosine/uridine_hydrolase_dom"/>
</dbReference>
<dbReference type="Pfam" id="PF01156">
    <property type="entry name" value="IU_nuc_hydro"/>
    <property type="match status" value="1"/>
</dbReference>
<protein>
    <submittedName>
        <fullName evidence="5">Nucleoside hydrolase</fullName>
    </submittedName>
</protein>
<feature type="domain" description="Inosine/uridine-preferring nucleoside hydrolase" evidence="4">
    <location>
        <begin position="2"/>
        <end position="296"/>
    </location>
</feature>
<dbReference type="Proteomes" id="UP000637578">
    <property type="component" value="Unassembled WGS sequence"/>
</dbReference>
<evidence type="ECO:0000256" key="3">
    <source>
        <dbReference type="SAM" id="MobiDB-lite"/>
    </source>
</evidence>
<keyword evidence="2" id="KW-0326">Glycosidase</keyword>
<gene>
    <name evidence="5" type="ORF">GCM10012275_62630</name>
</gene>
<sequence>MVVVDTDPGVDDALALVLLAADPGVEIVAVGSVFGNVSSAMAAENALRVLEWAELSEIPVAVGASRPLDGSQPPLAHAVHGVDGLGGCARAAPPRLPASESAAGQLVRLVRQHPMRVTVVALGPLTNLAFALTLEPQLPTLVHDVVWMGGAIGVPGNMTGHAEANAWNDPTAADLVLNAGFKLNVVPQDVTEQAWATQEWLEGITDSPGAHTLGDWLGTYIEFCSRERDERGCILHDPVAAAAATDPAIVRWEPVGLTVESAGERRGATQVQRPTRPESPGVRRRTLRVAVGAQIDAVLARIRHAVLTIAHHRRVLLPEHIRPVLD</sequence>
<dbReference type="SUPFAM" id="SSF53590">
    <property type="entry name" value="Nucleoside hydrolase"/>
    <property type="match status" value="1"/>
</dbReference>
<dbReference type="GO" id="GO:0006152">
    <property type="term" value="P:purine nucleoside catabolic process"/>
    <property type="evidence" value="ECO:0007669"/>
    <property type="project" value="TreeGrafter"/>
</dbReference>
<evidence type="ECO:0000256" key="2">
    <source>
        <dbReference type="ARBA" id="ARBA00023295"/>
    </source>
</evidence>
<reference evidence="5" key="2">
    <citation type="submission" date="2020-09" db="EMBL/GenBank/DDBJ databases">
        <authorList>
            <person name="Sun Q."/>
            <person name="Zhou Y."/>
        </authorList>
    </citation>
    <scope>NUCLEOTIDE SEQUENCE</scope>
    <source>
        <strain evidence="5">CGMCC 4.5737</strain>
    </source>
</reference>
<dbReference type="InterPro" id="IPR023186">
    <property type="entry name" value="IUNH"/>
</dbReference>
<feature type="region of interest" description="Disordered" evidence="3">
    <location>
        <begin position="263"/>
        <end position="283"/>
    </location>
</feature>
<dbReference type="AlphaFoldDB" id="A0A8J3FYN2"/>
<proteinExistence type="predicted"/>
<dbReference type="Gene3D" id="3.90.245.10">
    <property type="entry name" value="Ribonucleoside hydrolase-like"/>
    <property type="match status" value="1"/>
</dbReference>
<dbReference type="EMBL" id="BMMK01000062">
    <property type="protein sequence ID" value="GGM83482.1"/>
    <property type="molecule type" value="Genomic_DNA"/>
</dbReference>
<keyword evidence="1 5" id="KW-0378">Hydrolase</keyword>
<comment type="caution">
    <text evidence="5">The sequence shown here is derived from an EMBL/GenBank/DDBJ whole genome shotgun (WGS) entry which is preliminary data.</text>
</comment>
<reference evidence="5" key="1">
    <citation type="journal article" date="2014" name="Int. J. Syst. Evol. Microbiol.">
        <title>Complete genome sequence of Corynebacterium casei LMG S-19264T (=DSM 44701T), isolated from a smear-ripened cheese.</title>
        <authorList>
            <consortium name="US DOE Joint Genome Institute (JGI-PGF)"/>
            <person name="Walter F."/>
            <person name="Albersmeier A."/>
            <person name="Kalinowski J."/>
            <person name="Ruckert C."/>
        </authorList>
    </citation>
    <scope>NUCLEOTIDE SEQUENCE</scope>
    <source>
        <strain evidence="5">CGMCC 4.5737</strain>
    </source>
</reference>
<accession>A0A8J3FYN2</accession>
<dbReference type="GO" id="GO:0008477">
    <property type="term" value="F:purine nucleosidase activity"/>
    <property type="evidence" value="ECO:0007669"/>
    <property type="project" value="TreeGrafter"/>
</dbReference>
<evidence type="ECO:0000256" key="1">
    <source>
        <dbReference type="ARBA" id="ARBA00022801"/>
    </source>
</evidence>
<evidence type="ECO:0000313" key="5">
    <source>
        <dbReference type="EMBL" id="GGM83482.1"/>
    </source>
</evidence>
<name>A0A8J3FYN2_9PSEU</name>
<dbReference type="GO" id="GO:0005829">
    <property type="term" value="C:cytosol"/>
    <property type="evidence" value="ECO:0007669"/>
    <property type="project" value="TreeGrafter"/>
</dbReference>